<comment type="caution">
    <text evidence="1">The sequence shown here is derived from an EMBL/GenBank/DDBJ whole genome shotgun (WGS) entry which is preliminary data.</text>
</comment>
<protein>
    <submittedName>
        <fullName evidence="1">Uncharacterized protein</fullName>
    </submittedName>
</protein>
<reference evidence="2" key="1">
    <citation type="submission" date="2024-04" db="EMBL/GenBank/DDBJ databases">
        <title>Salinicola lusitanus LLJ914,a marine bacterium isolated from the Okinawa Trough.</title>
        <authorList>
            <person name="Li J."/>
        </authorList>
    </citation>
    <scope>NUCLEOTIDE SEQUENCE [LARGE SCALE GENOMIC DNA]</scope>
</reference>
<dbReference type="AlphaFoldDB" id="A0AAW0P4P3"/>
<accession>A0AAW0P4P3</accession>
<organism evidence="1 2">
    <name type="scientific">Mugilogobius chulae</name>
    <name type="common">yellowstripe goby</name>
    <dbReference type="NCBI Taxonomy" id="88201"/>
    <lineage>
        <taxon>Eukaryota</taxon>
        <taxon>Metazoa</taxon>
        <taxon>Chordata</taxon>
        <taxon>Craniata</taxon>
        <taxon>Vertebrata</taxon>
        <taxon>Euteleostomi</taxon>
        <taxon>Actinopterygii</taxon>
        <taxon>Neopterygii</taxon>
        <taxon>Teleostei</taxon>
        <taxon>Neoteleostei</taxon>
        <taxon>Acanthomorphata</taxon>
        <taxon>Gobiaria</taxon>
        <taxon>Gobiiformes</taxon>
        <taxon>Gobioidei</taxon>
        <taxon>Gobiidae</taxon>
        <taxon>Gobionellinae</taxon>
        <taxon>Mugilogobius</taxon>
    </lineage>
</organism>
<sequence>MVLSRTAPLQPERLCCIRLILMLGQLQKGLHLYDMLRNVNANADFCLPLFVCGEEHRVYAASIIQKGSIRCTREVNVMNFFQDIQDYEDEVEDDQKLTVGEVMQWITGQGHKPRGRFPHIYQTLCDSLHTICFPTMEQVD</sequence>
<name>A0AAW0P4P3_9GOBI</name>
<evidence type="ECO:0000313" key="2">
    <source>
        <dbReference type="Proteomes" id="UP001460270"/>
    </source>
</evidence>
<proteinExistence type="predicted"/>
<gene>
    <name evidence="1" type="ORF">WMY93_012154</name>
</gene>
<evidence type="ECO:0000313" key="1">
    <source>
        <dbReference type="EMBL" id="KAK7916393.1"/>
    </source>
</evidence>
<dbReference type="Proteomes" id="UP001460270">
    <property type="component" value="Unassembled WGS sequence"/>
</dbReference>
<keyword evidence="2" id="KW-1185">Reference proteome</keyword>
<dbReference type="EMBL" id="JBBPFD010000008">
    <property type="protein sequence ID" value="KAK7916393.1"/>
    <property type="molecule type" value="Genomic_DNA"/>
</dbReference>